<evidence type="ECO:0000313" key="4">
    <source>
        <dbReference type="Proteomes" id="UP000231586"/>
    </source>
</evidence>
<dbReference type="Pfam" id="PF21531">
    <property type="entry name" value="Rv2175c_wHTH"/>
    <property type="match status" value="1"/>
</dbReference>
<dbReference type="InterPro" id="IPR041098">
    <property type="entry name" value="Rv2175c_C"/>
</dbReference>
<evidence type="ECO:0000259" key="2">
    <source>
        <dbReference type="Pfam" id="PF21531"/>
    </source>
</evidence>
<comment type="caution">
    <text evidence="3">The sequence shown here is derived from an EMBL/GenBank/DDBJ whole genome shotgun (WGS) entry which is preliminary data.</text>
</comment>
<feature type="domain" description="DNA-binding protein Rv2175c wHTH" evidence="2">
    <location>
        <begin position="23"/>
        <end position="68"/>
    </location>
</feature>
<dbReference type="InterPro" id="IPR048576">
    <property type="entry name" value="Rv2175c_wHTH"/>
</dbReference>
<gene>
    <name evidence="3" type="ORF">CLV34_2072</name>
</gene>
<evidence type="ECO:0000313" key="3">
    <source>
        <dbReference type="EMBL" id="PJI93498.1"/>
    </source>
</evidence>
<proteinExistence type="predicted"/>
<evidence type="ECO:0000259" key="1">
    <source>
        <dbReference type="Pfam" id="PF18367"/>
    </source>
</evidence>
<dbReference type="OrthoDB" id="3784042at2"/>
<reference evidence="3 4" key="1">
    <citation type="submission" date="2017-11" db="EMBL/GenBank/DDBJ databases">
        <title>Genomic Encyclopedia of Archaeal and Bacterial Type Strains, Phase II (KMG-II): From Individual Species to Whole Genera.</title>
        <authorList>
            <person name="Goeker M."/>
        </authorList>
    </citation>
    <scope>NUCLEOTIDE SEQUENCE [LARGE SCALE GENOMIC DNA]</scope>
    <source>
        <strain evidence="3 4">DSM 22413</strain>
    </source>
</reference>
<dbReference type="Proteomes" id="UP000231586">
    <property type="component" value="Unassembled WGS sequence"/>
</dbReference>
<dbReference type="AlphaFoldDB" id="A0A2M8WRF9"/>
<dbReference type="Pfam" id="PF18367">
    <property type="entry name" value="Rv2175c_C"/>
    <property type="match status" value="1"/>
</dbReference>
<feature type="domain" description="Rv2175c C-terminal" evidence="1">
    <location>
        <begin position="78"/>
        <end position="132"/>
    </location>
</feature>
<keyword evidence="4" id="KW-1185">Reference proteome</keyword>
<organism evidence="3 4">
    <name type="scientific">Luteimicrobium subarcticum</name>
    <dbReference type="NCBI Taxonomy" id="620910"/>
    <lineage>
        <taxon>Bacteria</taxon>
        <taxon>Bacillati</taxon>
        <taxon>Actinomycetota</taxon>
        <taxon>Actinomycetes</taxon>
        <taxon>Micrococcales</taxon>
        <taxon>Luteimicrobium</taxon>
    </lineage>
</organism>
<name>A0A2M8WRF9_9MICO</name>
<dbReference type="EMBL" id="PGTZ01000008">
    <property type="protein sequence ID" value="PJI93498.1"/>
    <property type="molecule type" value="Genomic_DNA"/>
</dbReference>
<protein>
    <submittedName>
        <fullName evidence="3">Uncharacterized protein</fullName>
    </submittedName>
</protein>
<dbReference type="GO" id="GO:0003677">
    <property type="term" value="F:DNA binding"/>
    <property type="evidence" value="ECO:0007669"/>
    <property type="project" value="InterPro"/>
</dbReference>
<accession>A0A2M8WRF9</accession>
<sequence>MSDTTPPDASATTGPTLDGLVTDWLTLPEVAERLDLDVMRVRQLVRERRVLAVPHGDRGVRQIPELLLLEGSPWEVIPALHGTVVLLDDAGLPDDEILEWLFTVEPALGVRPVDALRGGQRAAVRRIAQSLA</sequence>
<dbReference type="RefSeq" id="WP_100350180.1">
    <property type="nucleotide sequence ID" value="NZ_PGTZ01000008.1"/>
</dbReference>